<sequence length="110" mass="11319">MRNHFQPGNALDFVAPAGGVASGKTVKKGGLIHVPSTTAAEGVAYSGDIQGVFIADAATSQAWVQGDTLYWDDTGKVWTKTATNNSKGGIAAYDKLAAEALGKVLLVPTI</sequence>
<dbReference type="AlphaFoldDB" id="A0A4Y9RZU5"/>
<reference evidence="1 2" key="1">
    <citation type="submission" date="2019-03" db="EMBL/GenBank/DDBJ databases">
        <title>Draft genome of Brevundimonas sp. a heavy metal resistant soil bacteria.</title>
        <authorList>
            <person name="Soto J."/>
        </authorList>
    </citation>
    <scope>NUCLEOTIDE SEQUENCE [LARGE SCALE GENOMIC DNA]</scope>
    <source>
        <strain evidence="1 2">B-10</strain>
    </source>
</reference>
<accession>A0A4Y9RZU5</accession>
<dbReference type="Proteomes" id="UP000298216">
    <property type="component" value="Unassembled WGS sequence"/>
</dbReference>
<dbReference type="Pfam" id="PF09956">
    <property type="entry name" value="Phage_cement_2"/>
    <property type="match status" value="1"/>
</dbReference>
<keyword evidence="2" id="KW-1185">Reference proteome</keyword>
<dbReference type="RefSeq" id="WP_135193818.1">
    <property type="nucleotide sequence ID" value="NZ_SPVH01000002.1"/>
</dbReference>
<name>A0A4Y9RZU5_9CAUL</name>
<proteinExistence type="predicted"/>
<dbReference type="OrthoDB" id="5365964at2"/>
<comment type="caution">
    <text evidence="1">The sequence shown here is derived from an EMBL/GenBank/DDBJ whole genome shotgun (WGS) entry which is preliminary data.</text>
</comment>
<evidence type="ECO:0000313" key="1">
    <source>
        <dbReference type="EMBL" id="TFW14433.1"/>
    </source>
</evidence>
<evidence type="ECO:0000313" key="2">
    <source>
        <dbReference type="Proteomes" id="UP000298216"/>
    </source>
</evidence>
<protein>
    <submittedName>
        <fullName evidence="1">DUF2190 family protein</fullName>
    </submittedName>
</protein>
<dbReference type="InterPro" id="IPR011231">
    <property type="entry name" value="Phage_VT1-Sakai_H0018"/>
</dbReference>
<organism evidence="1 2">
    <name type="scientific">Brevundimonas intermedia</name>
    <dbReference type="NCBI Taxonomy" id="74315"/>
    <lineage>
        <taxon>Bacteria</taxon>
        <taxon>Pseudomonadati</taxon>
        <taxon>Pseudomonadota</taxon>
        <taxon>Alphaproteobacteria</taxon>
        <taxon>Caulobacterales</taxon>
        <taxon>Caulobacteraceae</taxon>
        <taxon>Brevundimonas</taxon>
    </lineage>
</organism>
<dbReference type="EMBL" id="SPVH01000002">
    <property type="protein sequence ID" value="TFW14433.1"/>
    <property type="molecule type" value="Genomic_DNA"/>
</dbReference>
<gene>
    <name evidence="1" type="ORF">EGY25_04365</name>
</gene>